<dbReference type="Pfam" id="PF00440">
    <property type="entry name" value="TetR_N"/>
    <property type="match status" value="1"/>
</dbReference>
<evidence type="ECO:0000256" key="2">
    <source>
        <dbReference type="ARBA" id="ARBA00023125"/>
    </source>
</evidence>
<gene>
    <name evidence="4" type="ORF">SAMN05216555_1205</name>
</gene>
<evidence type="ECO:0000313" key="5">
    <source>
        <dbReference type="Proteomes" id="UP000182130"/>
    </source>
</evidence>
<keyword evidence="3" id="KW-0804">Transcription</keyword>
<dbReference type="InterPro" id="IPR009057">
    <property type="entry name" value="Homeodomain-like_sf"/>
</dbReference>
<dbReference type="EMBL" id="FNEI01000020">
    <property type="protein sequence ID" value="SDJ91905.1"/>
    <property type="molecule type" value="Genomic_DNA"/>
</dbReference>
<dbReference type="PANTHER" id="PTHR30055:SF234">
    <property type="entry name" value="HTH-TYPE TRANSCRIPTIONAL REGULATOR BETI"/>
    <property type="match status" value="1"/>
</dbReference>
<dbReference type="InterPro" id="IPR041484">
    <property type="entry name" value="TetR_C_25"/>
</dbReference>
<keyword evidence="1" id="KW-0805">Transcription regulation</keyword>
<evidence type="ECO:0000313" key="4">
    <source>
        <dbReference type="EMBL" id="SDJ91905.1"/>
    </source>
</evidence>
<accession>A0A1G8XPU6</accession>
<keyword evidence="5" id="KW-1185">Reference proteome</keyword>
<proteinExistence type="predicted"/>
<dbReference type="InterPro" id="IPR050109">
    <property type="entry name" value="HTH-type_TetR-like_transc_reg"/>
</dbReference>
<dbReference type="InterPro" id="IPR001647">
    <property type="entry name" value="HTH_TetR"/>
</dbReference>
<name>A0A1G8XPU6_9MICC</name>
<reference evidence="5" key="1">
    <citation type="submission" date="2016-10" db="EMBL/GenBank/DDBJ databases">
        <authorList>
            <person name="Varghese N."/>
            <person name="Submissions S."/>
        </authorList>
    </citation>
    <scope>NUCLEOTIDE SEQUENCE [LARGE SCALE GENOMIC DNA]</scope>
    <source>
        <strain evidence="5">CGMCC 1.10783</strain>
    </source>
</reference>
<dbReference type="Proteomes" id="UP000182130">
    <property type="component" value="Unassembled WGS sequence"/>
</dbReference>
<dbReference type="SUPFAM" id="SSF46689">
    <property type="entry name" value="Homeodomain-like"/>
    <property type="match status" value="1"/>
</dbReference>
<dbReference type="GO" id="GO:0000976">
    <property type="term" value="F:transcription cis-regulatory region binding"/>
    <property type="evidence" value="ECO:0007669"/>
    <property type="project" value="TreeGrafter"/>
</dbReference>
<dbReference type="PROSITE" id="PS50977">
    <property type="entry name" value="HTH_TETR_2"/>
    <property type="match status" value="1"/>
</dbReference>
<dbReference type="OrthoDB" id="3403733at2"/>
<dbReference type="RefSeq" id="WP_074591284.1">
    <property type="nucleotide sequence ID" value="NZ_FNEI01000020.1"/>
</dbReference>
<dbReference type="PRINTS" id="PR00455">
    <property type="entry name" value="HTHTETR"/>
</dbReference>
<evidence type="ECO:0000256" key="1">
    <source>
        <dbReference type="ARBA" id="ARBA00023015"/>
    </source>
</evidence>
<protein>
    <submittedName>
        <fullName evidence="4">Transcriptional regulator, TetR family</fullName>
    </submittedName>
</protein>
<evidence type="ECO:0000256" key="3">
    <source>
        <dbReference type="ARBA" id="ARBA00023163"/>
    </source>
</evidence>
<dbReference type="PANTHER" id="PTHR30055">
    <property type="entry name" value="HTH-TYPE TRANSCRIPTIONAL REGULATOR RUTR"/>
    <property type="match status" value="1"/>
</dbReference>
<organism evidence="4 5">
    <name type="scientific">Arthrobacter cupressi</name>
    <dbReference type="NCBI Taxonomy" id="1045773"/>
    <lineage>
        <taxon>Bacteria</taxon>
        <taxon>Bacillati</taxon>
        <taxon>Actinomycetota</taxon>
        <taxon>Actinomycetes</taxon>
        <taxon>Micrococcales</taxon>
        <taxon>Micrococcaceae</taxon>
        <taxon>Arthrobacter</taxon>
    </lineage>
</organism>
<sequence>MRSAAEDLSTRARIRDAAIVLFGRDGFARTTIRGVAAESGVSPGLVIHHFGSKDGLREACDRHVIAETGEQGLRKAHPESAGRQIQDYLADPGQYATEIAYIRQSLGDDSEAGHAFFAAIVRQTKSIIEAGIAAGTIRAFEDVDATAVVVASNSLAMLVLGKHAARVLGTSELGADMLRSLTVPALDLYTHGFYADTRFLDAARTALQAPAGSAGTSG</sequence>
<keyword evidence="2" id="KW-0238">DNA-binding</keyword>
<dbReference type="AlphaFoldDB" id="A0A1G8XPU6"/>
<dbReference type="GO" id="GO:0003700">
    <property type="term" value="F:DNA-binding transcription factor activity"/>
    <property type="evidence" value="ECO:0007669"/>
    <property type="project" value="TreeGrafter"/>
</dbReference>
<dbReference type="STRING" id="1045773.SAMN05216555_1205"/>
<dbReference type="Pfam" id="PF17933">
    <property type="entry name" value="TetR_C_25"/>
    <property type="match status" value="1"/>
</dbReference>
<dbReference type="Gene3D" id="1.10.357.10">
    <property type="entry name" value="Tetracycline Repressor, domain 2"/>
    <property type="match status" value="1"/>
</dbReference>